<keyword evidence="2 6" id="KW-0645">Protease</keyword>
<gene>
    <name evidence="6" type="ORF">SEMRO_3466_G348320.1</name>
</gene>
<evidence type="ECO:0000256" key="1">
    <source>
        <dbReference type="ARBA" id="ARBA00005234"/>
    </source>
</evidence>
<dbReference type="EMBL" id="CAICTM010003464">
    <property type="protein sequence ID" value="CAB9531366.1"/>
    <property type="molecule type" value="Genomic_DNA"/>
</dbReference>
<feature type="region of interest" description="Disordered" evidence="4">
    <location>
        <begin position="1"/>
        <end position="73"/>
    </location>
</feature>
<name>A0A9N8F1X2_9STRA</name>
<evidence type="ECO:0000256" key="2">
    <source>
        <dbReference type="ARBA" id="ARBA00022670"/>
    </source>
</evidence>
<feature type="domain" description="Ubiquitin-like protease family profile" evidence="5">
    <location>
        <begin position="1"/>
        <end position="177"/>
    </location>
</feature>
<dbReference type="Pfam" id="PF02902">
    <property type="entry name" value="Peptidase_C48"/>
    <property type="match status" value="1"/>
</dbReference>
<dbReference type="GO" id="GO:0006508">
    <property type="term" value="P:proteolysis"/>
    <property type="evidence" value="ECO:0007669"/>
    <property type="project" value="UniProtKB-KW"/>
</dbReference>
<dbReference type="Proteomes" id="UP001153069">
    <property type="component" value="Unassembled WGS sequence"/>
</dbReference>
<evidence type="ECO:0000313" key="6">
    <source>
        <dbReference type="EMBL" id="CAB9531366.1"/>
    </source>
</evidence>
<evidence type="ECO:0000259" key="5">
    <source>
        <dbReference type="PROSITE" id="PS50600"/>
    </source>
</evidence>
<dbReference type="Gene3D" id="3.40.395.10">
    <property type="entry name" value="Adenoviral Proteinase, Chain A"/>
    <property type="match status" value="1"/>
</dbReference>
<dbReference type="SUPFAM" id="SSF54001">
    <property type="entry name" value="Cysteine proteinases"/>
    <property type="match status" value="1"/>
</dbReference>
<comment type="similarity">
    <text evidence="1">Belongs to the peptidase C48 family.</text>
</comment>
<dbReference type="PROSITE" id="PS50600">
    <property type="entry name" value="ULP_PROTEASE"/>
    <property type="match status" value="1"/>
</dbReference>
<proteinExistence type="inferred from homology"/>
<keyword evidence="3" id="KW-0378">Hydrolase</keyword>
<protein>
    <submittedName>
        <fullName evidence="6">Sentrin-specific protease 2</fullName>
    </submittedName>
</protein>
<evidence type="ECO:0000256" key="3">
    <source>
        <dbReference type="ARBA" id="ARBA00022801"/>
    </source>
</evidence>
<comment type="caution">
    <text evidence="6">The sequence shown here is derived from an EMBL/GenBank/DDBJ whole genome shotgun (WGS) entry which is preliminary data.</text>
</comment>
<dbReference type="AlphaFoldDB" id="A0A9N8F1X2"/>
<evidence type="ECO:0000256" key="4">
    <source>
        <dbReference type="SAM" id="MobiDB-lite"/>
    </source>
</evidence>
<dbReference type="InterPro" id="IPR003653">
    <property type="entry name" value="Peptidase_C48_C"/>
</dbReference>
<keyword evidence="7" id="KW-1185">Reference proteome</keyword>
<dbReference type="InterPro" id="IPR038765">
    <property type="entry name" value="Papain-like_cys_pep_sf"/>
</dbReference>
<sequence>MVQPPPDLTRYDDNDDTDSMGTSLAHQDMSPPDSPSSLRAASPPHAPPQQLHKPLTRVQRERTREAWASPELAAGRSNNISPRAFHSLRDVNVNRGHWMVIVAFMQEQQIQAYDSAGATNTLFLQATLRYLADEHQRVHNRALPVRDWSLCESTPATPTQLNGYDCGVFTCAFIDCLLRMTLQPFLKRT</sequence>
<evidence type="ECO:0000313" key="7">
    <source>
        <dbReference type="Proteomes" id="UP001153069"/>
    </source>
</evidence>
<dbReference type="OrthoDB" id="76387at2759"/>
<organism evidence="6 7">
    <name type="scientific">Seminavis robusta</name>
    <dbReference type="NCBI Taxonomy" id="568900"/>
    <lineage>
        <taxon>Eukaryota</taxon>
        <taxon>Sar</taxon>
        <taxon>Stramenopiles</taxon>
        <taxon>Ochrophyta</taxon>
        <taxon>Bacillariophyta</taxon>
        <taxon>Bacillariophyceae</taxon>
        <taxon>Bacillariophycidae</taxon>
        <taxon>Naviculales</taxon>
        <taxon>Naviculaceae</taxon>
        <taxon>Seminavis</taxon>
    </lineage>
</organism>
<accession>A0A9N8F1X2</accession>
<dbReference type="GO" id="GO:0008234">
    <property type="term" value="F:cysteine-type peptidase activity"/>
    <property type="evidence" value="ECO:0007669"/>
    <property type="project" value="InterPro"/>
</dbReference>
<reference evidence="6" key="1">
    <citation type="submission" date="2020-06" db="EMBL/GenBank/DDBJ databases">
        <authorList>
            <consortium name="Plant Systems Biology data submission"/>
        </authorList>
    </citation>
    <scope>NUCLEOTIDE SEQUENCE</scope>
    <source>
        <strain evidence="6">D6</strain>
    </source>
</reference>